<dbReference type="PROSITE" id="PS50011">
    <property type="entry name" value="PROTEIN_KINASE_DOM"/>
    <property type="match status" value="1"/>
</dbReference>
<dbReference type="Gene3D" id="1.10.510.10">
    <property type="entry name" value="Transferase(Phosphotransferase) domain 1"/>
    <property type="match status" value="2"/>
</dbReference>
<dbReference type="PANTHER" id="PTHR24348">
    <property type="entry name" value="SERINE/THREONINE-PROTEIN KINASE UNC-51-RELATED"/>
    <property type="match status" value="1"/>
</dbReference>
<keyword evidence="6" id="KW-0418">Kinase</keyword>
<dbReference type="Pfam" id="PF00069">
    <property type="entry name" value="Pkinase"/>
    <property type="match status" value="2"/>
</dbReference>
<dbReference type="InterPro" id="IPR045269">
    <property type="entry name" value="Atg1-like"/>
</dbReference>
<dbReference type="SUPFAM" id="SSF56112">
    <property type="entry name" value="Protein kinase-like (PK-like)"/>
    <property type="match status" value="1"/>
</dbReference>
<keyword evidence="6" id="KW-0808">Transferase</keyword>
<evidence type="ECO:0000313" key="6">
    <source>
        <dbReference type="EMBL" id="OLY83206.1"/>
    </source>
</evidence>
<dbReference type="EMBL" id="LSSL01001009">
    <property type="protein sequence ID" value="OLY83206.1"/>
    <property type="molecule type" value="Genomic_DNA"/>
</dbReference>
<dbReference type="GO" id="GO:0010506">
    <property type="term" value="P:regulation of autophagy"/>
    <property type="evidence" value="ECO:0007669"/>
    <property type="project" value="InterPro"/>
</dbReference>
<dbReference type="OrthoDB" id="4062651at2759"/>
<dbReference type="AlphaFoldDB" id="A0A1R0H246"/>
<keyword evidence="7" id="KW-1185">Reference proteome</keyword>
<evidence type="ECO:0000256" key="2">
    <source>
        <dbReference type="ARBA" id="ARBA00022840"/>
    </source>
</evidence>
<dbReference type="SMART" id="SM00220">
    <property type="entry name" value="S_TKc"/>
    <property type="match status" value="1"/>
</dbReference>
<comment type="similarity">
    <text evidence="4">Belongs to the protein kinase superfamily.</text>
</comment>
<evidence type="ECO:0000313" key="7">
    <source>
        <dbReference type="Proteomes" id="UP000187455"/>
    </source>
</evidence>
<dbReference type="PROSITE" id="PS00108">
    <property type="entry name" value="PROTEIN_KINASE_ST"/>
    <property type="match status" value="1"/>
</dbReference>
<name>A0A1R0H246_9FUNG</name>
<keyword evidence="1 3" id="KW-0547">Nucleotide-binding</keyword>
<dbReference type="InterPro" id="IPR008271">
    <property type="entry name" value="Ser/Thr_kinase_AS"/>
</dbReference>
<dbReference type="InterPro" id="IPR000719">
    <property type="entry name" value="Prot_kinase_dom"/>
</dbReference>
<feature type="domain" description="Protein kinase" evidence="5">
    <location>
        <begin position="37"/>
        <end position="446"/>
    </location>
</feature>
<dbReference type="InterPro" id="IPR011009">
    <property type="entry name" value="Kinase-like_dom_sf"/>
</dbReference>
<protein>
    <submittedName>
        <fullName evidence="6">Serine/threonine-protein kinase PSK1</fullName>
    </submittedName>
</protein>
<keyword evidence="2 3" id="KW-0067">ATP-binding</keyword>
<gene>
    <name evidence="6" type="ORF">AYI68_g2660</name>
</gene>
<comment type="caution">
    <text evidence="6">The sequence shown here is derived from an EMBL/GenBank/DDBJ whole genome shotgun (WGS) entry which is preliminary data.</text>
</comment>
<dbReference type="Proteomes" id="UP000187455">
    <property type="component" value="Unassembled WGS sequence"/>
</dbReference>
<evidence type="ECO:0000256" key="3">
    <source>
        <dbReference type="PROSITE-ProRule" id="PRU10141"/>
    </source>
</evidence>
<reference evidence="6 7" key="1">
    <citation type="journal article" date="2016" name="Mol. Biol. Evol.">
        <title>Genome-Wide Survey of Gut Fungi (Harpellales) Reveals the First Horizontally Transferred Ubiquitin Gene from a Mosquito Host.</title>
        <authorList>
            <person name="Wang Y."/>
            <person name="White M.M."/>
            <person name="Kvist S."/>
            <person name="Moncalvo J.M."/>
        </authorList>
    </citation>
    <scope>NUCLEOTIDE SEQUENCE [LARGE SCALE GENOMIC DNA]</scope>
    <source>
        <strain evidence="6 7">ALG-7-W6</strain>
    </source>
</reference>
<dbReference type="GO" id="GO:0005524">
    <property type="term" value="F:ATP binding"/>
    <property type="evidence" value="ECO:0007669"/>
    <property type="project" value="UniProtKB-UniRule"/>
</dbReference>
<dbReference type="GO" id="GO:0004674">
    <property type="term" value="F:protein serine/threonine kinase activity"/>
    <property type="evidence" value="ECO:0007669"/>
    <property type="project" value="UniProtKB-KW"/>
</dbReference>
<dbReference type="STRING" id="133383.A0A1R0H246"/>
<sequence length="465" mass="51782">MDKYNSESFAYTCRHTNGHCEEEEEFRLPKQLINTGYVFLKDLGEGSNGKVILAKKSSKLVAIKKVGSVPAVDISLMAINQPHPNVLAADRLVIDHHCFFLVMDHCQMNLLEYLLLQKKSGDGSINSLEFGTSVKLDIFCQIASGVMYLHDQGIAHRDLKLENVCIDQHGTAKIIDFGVSAISQNVLTGTTADSISKVLDKSSENKNFNYNPTLPTLATSLGTCGPLETMPNDQSTKKVLFMQKLKKLFHDHKAKKNTLPKSTNFYIPTLVPEKPRHATRRNLPSPNPTTLNKQHPLLDKCSSKSKPKLVSIFGKSNTIPPNNMSPRRRIGTRQYMAPELFLPYIHHYDPFKADTWSLGIILISILTYHFPWDLAVAQSSPTFASFCLVTPSAQHSVLASMLNHFGIASNGITRTLLGLLDPTNPSNRSINLGRIRRDTAQIQTFLHVDLPHTHRPTLIAHASES</sequence>
<dbReference type="PROSITE" id="PS00107">
    <property type="entry name" value="PROTEIN_KINASE_ATP"/>
    <property type="match status" value="1"/>
</dbReference>
<feature type="binding site" evidence="3">
    <location>
        <position position="65"/>
    </location>
    <ligand>
        <name>ATP</name>
        <dbReference type="ChEBI" id="CHEBI:30616"/>
    </ligand>
</feature>
<dbReference type="GO" id="GO:0005737">
    <property type="term" value="C:cytoplasm"/>
    <property type="evidence" value="ECO:0007669"/>
    <property type="project" value="TreeGrafter"/>
</dbReference>
<proteinExistence type="inferred from homology"/>
<organism evidence="6 7">
    <name type="scientific">Smittium mucronatum</name>
    <dbReference type="NCBI Taxonomy" id="133383"/>
    <lineage>
        <taxon>Eukaryota</taxon>
        <taxon>Fungi</taxon>
        <taxon>Fungi incertae sedis</taxon>
        <taxon>Zoopagomycota</taxon>
        <taxon>Kickxellomycotina</taxon>
        <taxon>Harpellomycetes</taxon>
        <taxon>Harpellales</taxon>
        <taxon>Legeriomycetaceae</taxon>
        <taxon>Smittium</taxon>
    </lineage>
</organism>
<evidence type="ECO:0000256" key="4">
    <source>
        <dbReference type="RuleBase" id="RU000304"/>
    </source>
</evidence>
<dbReference type="InterPro" id="IPR017441">
    <property type="entry name" value="Protein_kinase_ATP_BS"/>
</dbReference>
<dbReference type="CDD" id="cd00180">
    <property type="entry name" value="PKc"/>
    <property type="match status" value="1"/>
</dbReference>
<evidence type="ECO:0000259" key="5">
    <source>
        <dbReference type="PROSITE" id="PS50011"/>
    </source>
</evidence>
<evidence type="ECO:0000256" key="1">
    <source>
        <dbReference type="ARBA" id="ARBA00022741"/>
    </source>
</evidence>
<accession>A0A1R0H246</accession>
<keyword evidence="4" id="KW-0723">Serine/threonine-protein kinase</keyword>